<dbReference type="InterPro" id="IPR050228">
    <property type="entry name" value="Carboxylesterase_BioH"/>
</dbReference>
<gene>
    <name evidence="2" type="ORF">J2X01_000974</name>
</gene>
<dbReference type="InterPro" id="IPR000073">
    <property type="entry name" value="AB_hydrolase_1"/>
</dbReference>
<accession>A0ABU1U927</accession>
<feature type="domain" description="AB hydrolase-1" evidence="1">
    <location>
        <begin position="42"/>
        <end position="266"/>
    </location>
</feature>
<dbReference type="RefSeq" id="WP_310051209.1">
    <property type="nucleotide sequence ID" value="NZ_JAVDVQ010000003.1"/>
</dbReference>
<dbReference type="InterPro" id="IPR029058">
    <property type="entry name" value="AB_hydrolase_fold"/>
</dbReference>
<dbReference type="Gene3D" id="3.40.50.1820">
    <property type="entry name" value="alpha/beta hydrolase"/>
    <property type="match status" value="1"/>
</dbReference>
<dbReference type="EMBL" id="JAVDVQ010000003">
    <property type="protein sequence ID" value="MDR7081693.1"/>
    <property type="molecule type" value="Genomic_DNA"/>
</dbReference>
<comment type="caution">
    <text evidence="2">The sequence shown here is derived from an EMBL/GenBank/DDBJ whole genome shotgun (WGS) entry which is preliminary data.</text>
</comment>
<protein>
    <submittedName>
        <fullName evidence="2">Pimeloyl-ACP methyl ester carboxylesterase</fullName>
    </submittedName>
</protein>
<evidence type="ECO:0000313" key="3">
    <source>
        <dbReference type="Proteomes" id="UP001252243"/>
    </source>
</evidence>
<name>A0ABU1U927_9MICC</name>
<dbReference type="Proteomes" id="UP001252243">
    <property type="component" value="Unassembled WGS sequence"/>
</dbReference>
<dbReference type="PANTHER" id="PTHR43194">
    <property type="entry name" value="HYDROLASE ALPHA/BETA FOLD FAMILY"/>
    <property type="match status" value="1"/>
</dbReference>
<reference evidence="2 3" key="1">
    <citation type="submission" date="2023-07" db="EMBL/GenBank/DDBJ databases">
        <title>Sorghum-associated microbial communities from plants grown in Nebraska, USA.</title>
        <authorList>
            <person name="Schachtman D."/>
        </authorList>
    </citation>
    <scope>NUCLEOTIDE SEQUENCE [LARGE SCALE GENOMIC DNA]</scope>
    <source>
        <strain evidence="2 3">BE167</strain>
    </source>
</reference>
<dbReference type="PANTHER" id="PTHR43194:SF5">
    <property type="entry name" value="PIMELOYL-[ACYL-CARRIER PROTEIN] METHYL ESTER ESTERASE"/>
    <property type="match status" value="1"/>
</dbReference>
<proteinExistence type="predicted"/>
<organism evidence="2 3">
    <name type="scientific">Arthrobacter ginsengisoli</name>
    <dbReference type="NCBI Taxonomy" id="1356565"/>
    <lineage>
        <taxon>Bacteria</taxon>
        <taxon>Bacillati</taxon>
        <taxon>Actinomycetota</taxon>
        <taxon>Actinomycetes</taxon>
        <taxon>Micrococcales</taxon>
        <taxon>Micrococcaceae</taxon>
        <taxon>Arthrobacter</taxon>
    </lineage>
</organism>
<sequence>MDTRTISTDDGEGHLVLHSFRPAAGPGLAAGQATGQAPGPGIVVVHGTMITDALYRPFARNVSRLLGRPVHCYNRRGRDGSSPQPAGYSVATEIGDLAAVMRETGSSDVVAHSYGGFVALQAALTLPIRRMVTYDAAVSLSGNLTHRWRPELERSVAAGQLDDAWAHLVQGIEVGGPVSKLPLGALRMLSILSARTNMGAEMRNLLPTAVSEMRAVLDADAELDTFAAVTIPVLMLSGAWSPQYFTETGRQLAAAVPSIEFAVLPGQLHESPLRPGIRLPRAAARFLLAGEGSLRPLPARRRRLKLGR</sequence>
<dbReference type="SUPFAM" id="SSF53474">
    <property type="entry name" value="alpha/beta-Hydrolases"/>
    <property type="match status" value="1"/>
</dbReference>
<evidence type="ECO:0000313" key="2">
    <source>
        <dbReference type="EMBL" id="MDR7081693.1"/>
    </source>
</evidence>
<keyword evidence="3" id="KW-1185">Reference proteome</keyword>
<evidence type="ECO:0000259" key="1">
    <source>
        <dbReference type="Pfam" id="PF12697"/>
    </source>
</evidence>
<dbReference type="Pfam" id="PF12697">
    <property type="entry name" value="Abhydrolase_6"/>
    <property type="match status" value="1"/>
</dbReference>